<evidence type="ECO:0000256" key="1">
    <source>
        <dbReference type="ARBA" id="ARBA00023015"/>
    </source>
</evidence>
<dbReference type="InterPro" id="IPR018060">
    <property type="entry name" value="HTH_AraC"/>
</dbReference>
<reference evidence="5 6" key="1">
    <citation type="journal article" date="2016" name="Front. Microbiol.">
        <title>Genomic Resource of Rice Seed Associated Bacteria.</title>
        <authorList>
            <person name="Midha S."/>
            <person name="Bansal K."/>
            <person name="Sharma S."/>
            <person name="Kumar N."/>
            <person name="Patil P.P."/>
            <person name="Chaudhry V."/>
            <person name="Patil P.B."/>
        </authorList>
    </citation>
    <scope>NUCLEOTIDE SEQUENCE [LARGE SCALE GENOMIC DNA]</scope>
    <source>
        <strain evidence="5 6">NS331</strain>
    </source>
</reference>
<evidence type="ECO:0000259" key="4">
    <source>
        <dbReference type="PROSITE" id="PS01124"/>
    </source>
</evidence>
<evidence type="ECO:0000313" key="6">
    <source>
        <dbReference type="Proteomes" id="UP000072741"/>
    </source>
</evidence>
<gene>
    <name evidence="5" type="ORF">NS331_06520</name>
</gene>
<keyword evidence="2" id="KW-0238">DNA-binding</keyword>
<keyword evidence="1" id="KW-0805">Transcription regulation</keyword>
<dbReference type="PROSITE" id="PS01124">
    <property type="entry name" value="HTH_ARAC_FAMILY_2"/>
    <property type="match status" value="1"/>
</dbReference>
<evidence type="ECO:0000256" key="2">
    <source>
        <dbReference type="ARBA" id="ARBA00023125"/>
    </source>
</evidence>
<dbReference type="Gene3D" id="1.10.10.60">
    <property type="entry name" value="Homeodomain-like"/>
    <property type="match status" value="1"/>
</dbReference>
<sequence>MHSIRRNPKTFLDRLVSSVWAQAPLPVAGPGERRELVLPTGSTHVALRFHGPPILVFDDAADRRGHGVEFASVGGARARYHVRDVSAPSGSVGAMLRPGACQALLGVPESALAGHHTPLSALVGSAEVDALLERLHRCRRLEGRLSLFEDWLIGRAQGRLPVLHPALQAVLGTTPGRFDRVGDMVEASGLSHRHWIAVFRHATGLAPSEWLQLQRFEKAIGLAADPSFAWADIAAGSGFSDQAHLANVFRTIAGVTPSQWRLRHDPGAPRHVRA</sequence>
<organism evidence="5 6">
    <name type="scientific">Pseudacidovorax intermedius</name>
    <dbReference type="NCBI Taxonomy" id="433924"/>
    <lineage>
        <taxon>Bacteria</taxon>
        <taxon>Pseudomonadati</taxon>
        <taxon>Pseudomonadota</taxon>
        <taxon>Betaproteobacteria</taxon>
        <taxon>Burkholderiales</taxon>
        <taxon>Comamonadaceae</taxon>
        <taxon>Pseudacidovorax</taxon>
    </lineage>
</organism>
<evidence type="ECO:0000313" key="5">
    <source>
        <dbReference type="EMBL" id="KTT24100.1"/>
    </source>
</evidence>
<protein>
    <submittedName>
        <fullName evidence="5">AraC family transcriptional regulator</fullName>
    </submittedName>
</protein>
<dbReference type="RefSeq" id="WP_058641195.1">
    <property type="nucleotide sequence ID" value="NZ_LDSL01000043.1"/>
</dbReference>
<keyword evidence="6" id="KW-1185">Reference proteome</keyword>
<accession>A0A147H2N3</accession>
<keyword evidence="3" id="KW-0804">Transcription</keyword>
<dbReference type="GO" id="GO:0043565">
    <property type="term" value="F:sequence-specific DNA binding"/>
    <property type="evidence" value="ECO:0007669"/>
    <property type="project" value="InterPro"/>
</dbReference>
<dbReference type="InterPro" id="IPR009057">
    <property type="entry name" value="Homeodomain-like_sf"/>
</dbReference>
<name>A0A147H2N3_9BURK</name>
<dbReference type="InterPro" id="IPR050204">
    <property type="entry name" value="AraC_XylS_family_regulators"/>
</dbReference>
<dbReference type="InterPro" id="IPR046532">
    <property type="entry name" value="DUF6597"/>
</dbReference>
<feature type="domain" description="HTH araC/xylS-type" evidence="4">
    <location>
        <begin position="180"/>
        <end position="263"/>
    </location>
</feature>
<dbReference type="Proteomes" id="UP000072741">
    <property type="component" value="Unassembled WGS sequence"/>
</dbReference>
<dbReference type="AlphaFoldDB" id="A0A147H2N3"/>
<evidence type="ECO:0000256" key="3">
    <source>
        <dbReference type="ARBA" id="ARBA00023163"/>
    </source>
</evidence>
<proteinExistence type="predicted"/>
<dbReference type="OrthoDB" id="9809338at2"/>
<dbReference type="SMART" id="SM00342">
    <property type="entry name" value="HTH_ARAC"/>
    <property type="match status" value="1"/>
</dbReference>
<dbReference type="Pfam" id="PF12833">
    <property type="entry name" value="HTH_18"/>
    <property type="match status" value="1"/>
</dbReference>
<dbReference type="GO" id="GO:0003700">
    <property type="term" value="F:DNA-binding transcription factor activity"/>
    <property type="evidence" value="ECO:0007669"/>
    <property type="project" value="InterPro"/>
</dbReference>
<dbReference type="PANTHER" id="PTHR46796">
    <property type="entry name" value="HTH-TYPE TRANSCRIPTIONAL ACTIVATOR RHAS-RELATED"/>
    <property type="match status" value="1"/>
</dbReference>
<dbReference type="EMBL" id="LDSL01000043">
    <property type="protein sequence ID" value="KTT24100.1"/>
    <property type="molecule type" value="Genomic_DNA"/>
</dbReference>
<dbReference type="Pfam" id="PF20240">
    <property type="entry name" value="DUF6597"/>
    <property type="match status" value="1"/>
</dbReference>
<comment type="caution">
    <text evidence="5">The sequence shown here is derived from an EMBL/GenBank/DDBJ whole genome shotgun (WGS) entry which is preliminary data.</text>
</comment>
<dbReference type="SUPFAM" id="SSF46689">
    <property type="entry name" value="Homeodomain-like"/>
    <property type="match status" value="1"/>
</dbReference>